<dbReference type="PANTHER" id="PTHR23131">
    <property type="entry name" value="ENDORIBONUCLEASE LACTB2"/>
    <property type="match status" value="1"/>
</dbReference>
<dbReference type="Gene3D" id="1.10.10.10">
    <property type="entry name" value="Winged helix-like DNA-binding domain superfamily/Winged helix DNA-binding domain"/>
    <property type="match status" value="1"/>
</dbReference>
<dbReference type="InterPro" id="IPR001279">
    <property type="entry name" value="Metallo-B-lactamas"/>
</dbReference>
<evidence type="ECO:0000313" key="3">
    <source>
        <dbReference type="Proteomes" id="UP001500635"/>
    </source>
</evidence>
<dbReference type="Pfam" id="PF00753">
    <property type="entry name" value="Lactamase_B"/>
    <property type="match status" value="1"/>
</dbReference>
<dbReference type="SUPFAM" id="SSF56281">
    <property type="entry name" value="Metallo-hydrolase/oxidoreductase"/>
    <property type="match status" value="1"/>
</dbReference>
<sequence length="347" mass="37415">MADMVNERTAWLEPGPHEVAPGVHRIPLPLPIVGLTAVNCYALPGPDGLVLVDPGWRSDESVGVLTDALRVLGYGLGDVRMCVVTHNHLDHYSQAYAWRESLGVDVRIGVEERHSIRGYSPDAAMRFPVHAAQLVEDGAADLAARVAAGVPDPAELAIAHGEPDGWLADGDRVPLADGRLEVIATPGHTRGHVVFRHSTSGVLFTGDHVLPFITPSIGFEWTPEEAPLRSFLHSLDLMLAVPDGALLPAHGPVRGSTHARVKEQIAHHDERLAEVLELAQAGPVSAYSVAAAMPWTRRRRALADLEVEHQMIAVSEIRAHLEVLRLQGRLAAERHDGLVTYTVVAGA</sequence>
<dbReference type="InterPro" id="IPR036866">
    <property type="entry name" value="RibonucZ/Hydroxyglut_hydro"/>
</dbReference>
<dbReference type="Gene3D" id="3.60.15.10">
    <property type="entry name" value="Ribonuclease Z/Hydroxyacylglutathione hydrolase-like"/>
    <property type="match status" value="1"/>
</dbReference>
<name>A0ABP8JRW4_9ACTN</name>
<evidence type="ECO:0000259" key="1">
    <source>
        <dbReference type="SMART" id="SM00849"/>
    </source>
</evidence>
<proteinExistence type="predicted"/>
<organism evidence="2 3">
    <name type="scientific">Tsukamurella soli</name>
    <dbReference type="NCBI Taxonomy" id="644556"/>
    <lineage>
        <taxon>Bacteria</taxon>
        <taxon>Bacillati</taxon>
        <taxon>Actinomycetota</taxon>
        <taxon>Actinomycetes</taxon>
        <taxon>Mycobacteriales</taxon>
        <taxon>Tsukamurellaceae</taxon>
        <taxon>Tsukamurella</taxon>
    </lineage>
</organism>
<dbReference type="InterPro" id="IPR036388">
    <property type="entry name" value="WH-like_DNA-bd_sf"/>
</dbReference>
<keyword evidence="3" id="KW-1185">Reference proteome</keyword>
<reference evidence="3" key="1">
    <citation type="journal article" date="2019" name="Int. J. Syst. Evol. Microbiol.">
        <title>The Global Catalogue of Microorganisms (GCM) 10K type strain sequencing project: providing services to taxonomists for standard genome sequencing and annotation.</title>
        <authorList>
            <consortium name="The Broad Institute Genomics Platform"/>
            <consortium name="The Broad Institute Genome Sequencing Center for Infectious Disease"/>
            <person name="Wu L."/>
            <person name="Ma J."/>
        </authorList>
    </citation>
    <scope>NUCLEOTIDE SEQUENCE [LARGE SCALE GENOMIC DNA]</scope>
    <source>
        <strain evidence="3">JCM 17688</strain>
    </source>
</reference>
<protein>
    <submittedName>
        <fullName evidence="2">MBL fold metallo-hydrolase</fullName>
    </submittedName>
</protein>
<dbReference type="SMART" id="SM00849">
    <property type="entry name" value="Lactamase_B"/>
    <property type="match status" value="1"/>
</dbReference>
<dbReference type="EMBL" id="BAABFR010000040">
    <property type="protein sequence ID" value="GAA4394865.1"/>
    <property type="molecule type" value="Genomic_DNA"/>
</dbReference>
<feature type="domain" description="Metallo-beta-lactamase" evidence="1">
    <location>
        <begin position="37"/>
        <end position="250"/>
    </location>
</feature>
<dbReference type="PANTHER" id="PTHR23131:SF4">
    <property type="entry name" value="METALLO-BETA-LACTAMASE SUPERFAMILY POTEIN"/>
    <property type="match status" value="1"/>
</dbReference>
<gene>
    <name evidence="2" type="ORF">GCM10023147_27350</name>
</gene>
<dbReference type="Proteomes" id="UP001500635">
    <property type="component" value="Unassembled WGS sequence"/>
</dbReference>
<comment type="caution">
    <text evidence="2">The sequence shown here is derived from an EMBL/GenBank/DDBJ whole genome shotgun (WGS) entry which is preliminary data.</text>
</comment>
<evidence type="ECO:0000313" key="2">
    <source>
        <dbReference type="EMBL" id="GAA4394865.1"/>
    </source>
</evidence>
<accession>A0ABP8JRW4</accession>
<dbReference type="InterPro" id="IPR050662">
    <property type="entry name" value="Sec-metab_biosynth-thioest"/>
</dbReference>